<feature type="region of interest" description="Disordered" evidence="1">
    <location>
        <begin position="167"/>
        <end position="235"/>
    </location>
</feature>
<gene>
    <name evidence="2" type="ORF">PCL_05940</name>
</gene>
<name>A0A2U3ELC9_PURLI</name>
<proteinExistence type="predicted"/>
<dbReference type="EMBL" id="LCWV01000002">
    <property type="protein sequence ID" value="PWI75282.1"/>
    <property type="molecule type" value="Genomic_DNA"/>
</dbReference>
<evidence type="ECO:0000313" key="3">
    <source>
        <dbReference type="Proteomes" id="UP000245956"/>
    </source>
</evidence>
<reference evidence="2 3" key="1">
    <citation type="journal article" date="2016" name="Front. Microbiol.">
        <title>Genome and transcriptome sequences reveal the specific parasitism of the nematophagous Purpureocillium lilacinum 36-1.</title>
        <authorList>
            <person name="Xie J."/>
            <person name="Li S."/>
            <person name="Mo C."/>
            <person name="Xiao X."/>
            <person name="Peng D."/>
            <person name="Wang G."/>
            <person name="Xiao Y."/>
        </authorList>
    </citation>
    <scope>NUCLEOTIDE SEQUENCE [LARGE SCALE GENOMIC DNA]</scope>
    <source>
        <strain evidence="2 3">36-1</strain>
    </source>
</reference>
<evidence type="ECO:0000256" key="1">
    <source>
        <dbReference type="SAM" id="MobiDB-lite"/>
    </source>
</evidence>
<organism evidence="2 3">
    <name type="scientific">Purpureocillium lilacinum</name>
    <name type="common">Paecilomyces lilacinus</name>
    <dbReference type="NCBI Taxonomy" id="33203"/>
    <lineage>
        <taxon>Eukaryota</taxon>
        <taxon>Fungi</taxon>
        <taxon>Dikarya</taxon>
        <taxon>Ascomycota</taxon>
        <taxon>Pezizomycotina</taxon>
        <taxon>Sordariomycetes</taxon>
        <taxon>Hypocreomycetidae</taxon>
        <taxon>Hypocreales</taxon>
        <taxon>Ophiocordycipitaceae</taxon>
        <taxon>Purpureocillium</taxon>
    </lineage>
</organism>
<protein>
    <submittedName>
        <fullName evidence="2">Uncharacterized protein</fullName>
    </submittedName>
</protein>
<sequence>MPRAAWLAHMPFLRGPLRWRALPGAEAPSLAWLSAGKWKPTRPDGAAPLTDPTMHAIPGVPPTHRANFKPTGPPSFPCTSPIQRTCIGGRAESTVQTLEVNRRKIQGSTPAHLHLCLLVFCNELARSLLATRMARTPGIRYATSMSKASRILYSSLMPPRLHLLSRSHQTRPIPGVTPPRPDLGAATSNPQPAQIPARRRGPLCCQQIKQASVATHGSQPPPPPATCKLDNHGWP</sequence>
<feature type="compositionally biased region" description="Polar residues" evidence="1">
    <location>
        <begin position="207"/>
        <end position="218"/>
    </location>
</feature>
<accession>A0A2U3ELC9</accession>
<comment type="caution">
    <text evidence="2">The sequence shown here is derived from an EMBL/GenBank/DDBJ whole genome shotgun (WGS) entry which is preliminary data.</text>
</comment>
<evidence type="ECO:0000313" key="2">
    <source>
        <dbReference type="EMBL" id="PWI75282.1"/>
    </source>
</evidence>
<dbReference type="AlphaFoldDB" id="A0A2U3ELC9"/>
<dbReference type="Proteomes" id="UP000245956">
    <property type="component" value="Unassembled WGS sequence"/>
</dbReference>